<dbReference type="Pfam" id="PF02557">
    <property type="entry name" value="VanY"/>
    <property type="match status" value="1"/>
</dbReference>
<gene>
    <name evidence="2" type="ORF">IAB03_06695</name>
</gene>
<evidence type="ECO:0000259" key="1">
    <source>
        <dbReference type="Pfam" id="PF02557"/>
    </source>
</evidence>
<evidence type="ECO:0000313" key="3">
    <source>
        <dbReference type="Proteomes" id="UP000824112"/>
    </source>
</evidence>
<evidence type="ECO:0000313" key="2">
    <source>
        <dbReference type="EMBL" id="HIU55472.1"/>
    </source>
</evidence>
<dbReference type="CDD" id="cd14847">
    <property type="entry name" value="DD-carboxypeptidase_like"/>
    <property type="match status" value="1"/>
</dbReference>
<protein>
    <submittedName>
        <fullName evidence="2">M15 family metallopeptidase</fullName>
    </submittedName>
</protein>
<dbReference type="InterPro" id="IPR009045">
    <property type="entry name" value="Zn_M74/Hedgehog-like"/>
</dbReference>
<dbReference type="AlphaFoldDB" id="A0A9D1M898"/>
<dbReference type="InterPro" id="IPR052179">
    <property type="entry name" value="DD-CPase-like"/>
</dbReference>
<sequence>MKYRVWMMVIWVAATLDVMGMTVYEGETADGISSGWRFTFPVDRGISVGHANIPDTVQPYEMFIPRRYLTKEFLLGKIEQAEDTAFVEISHRYTPYKLRLLKETYRAFIRMYEAARQDGIELKIISAARTYQAQSLHWNAKWKRLEKQEAFTSDLEKTRQILLYCSLPGISRHHWGTEIDLNSLEPSYFDTPTGEKVYAWLQQNAAQYGFYQPYTSRTSPNRATGFCEEKWHWSYRPLSAPFLVKYKELVTPDDIAGFTGDNTVKALNLDEWIDAVNPRLILPFPYGIPRVKSPFSVREFLLPAVSPPKQIVL</sequence>
<name>A0A9D1M898_9BACT</name>
<dbReference type="PANTHER" id="PTHR34385">
    <property type="entry name" value="D-ALANYL-D-ALANINE CARBOXYPEPTIDASE"/>
    <property type="match status" value="1"/>
</dbReference>
<dbReference type="GO" id="GO:0006508">
    <property type="term" value="P:proteolysis"/>
    <property type="evidence" value="ECO:0007669"/>
    <property type="project" value="InterPro"/>
</dbReference>
<comment type="caution">
    <text evidence="2">The sequence shown here is derived from an EMBL/GenBank/DDBJ whole genome shotgun (WGS) entry which is preliminary data.</text>
</comment>
<dbReference type="InterPro" id="IPR003709">
    <property type="entry name" value="VanY-like_core_dom"/>
</dbReference>
<proteinExistence type="predicted"/>
<dbReference type="SUPFAM" id="SSF55166">
    <property type="entry name" value="Hedgehog/DD-peptidase"/>
    <property type="match status" value="1"/>
</dbReference>
<dbReference type="Gene3D" id="3.30.1380.10">
    <property type="match status" value="1"/>
</dbReference>
<dbReference type="EMBL" id="DVNA01000148">
    <property type="protein sequence ID" value="HIU55472.1"/>
    <property type="molecule type" value="Genomic_DNA"/>
</dbReference>
<dbReference type="Proteomes" id="UP000824112">
    <property type="component" value="Unassembled WGS sequence"/>
</dbReference>
<dbReference type="PANTHER" id="PTHR34385:SF1">
    <property type="entry name" value="PEPTIDOGLYCAN L-ALANYL-D-GLUTAMATE ENDOPEPTIDASE CWLK"/>
    <property type="match status" value="1"/>
</dbReference>
<reference evidence="2" key="2">
    <citation type="journal article" date="2021" name="PeerJ">
        <title>Extensive microbial diversity within the chicken gut microbiome revealed by metagenomics and culture.</title>
        <authorList>
            <person name="Gilroy R."/>
            <person name="Ravi A."/>
            <person name="Getino M."/>
            <person name="Pursley I."/>
            <person name="Horton D.L."/>
            <person name="Alikhan N.F."/>
            <person name="Baker D."/>
            <person name="Gharbi K."/>
            <person name="Hall N."/>
            <person name="Watson M."/>
            <person name="Adriaenssens E.M."/>
            <person name="Foster-Nyarko E."/>
            <person name="Jarju S."/>
            <person name="Secka A."/>
            <person name="Antonio M."/>
            <person name="Oren A."/>
            <person name="Chaudhuri R.R."/>
            <person name="La Ragione R."/>
            <person name="Hildebrand F."/>
            <person name="Pallen M.J."/>
        </authorList>
    </citation>
    <scope>NUCLEOTIDE SEQUENCE</scope>
    <source>
        <strain evidence="2">CHK158-818</strain>
    </source>
</reference>
<organism evidence="2 3">
    <name type="scientific">Candidatus Gallibacteroides avistercoris</name>
    <dbReference type="NCBI Taxonomy" id="2840833"/>
    <lineage>
        <taxon>Bacteria</taxon>
        <taxon>Pseudomonadati</taxon>
        <taxon>Bacteroidota</taxon>
        <taxon>Bacteroidia</taxon>
        <taxon>Bacteroidales</taxon>
        <taxon>Bacteroidaceae</taxon>
        <taxon>Bacteroidaceae incertae sedis</taxon>
        <taxon>Candidatus Gallibacteroides</taxon>
    </lineage>
</organism>
<reference evidence="2" key="1">
    <citation type="submission" date="2020-10" db="EMBL/GenBank/DDBJ databases">
        <authorList>
            <person name="Gilroy R."/>
        </authorList>
    </citation>
    <scope>NUCLEOTIDE SEQUENCE</scope>
    <source>
        <strain evidence="2">CHK158-818</strain>
    </source>
</reference>
<accession>A0A9D1M898</accession>
<dbReference type="GO" id="GO:0008233">
    <property type="term" value="F:peptidase activity"/>
    <property type="evidence" value="ECO:0007669"/>
    <property type="project" value="InterPro"/>
</dbReference>
<feature type="domain" description="D-alanyl-D-alanine carboxypeptidase-like core" evidence="1">
    <location>
        <begin position="99"/>
        <end position="237"/>
    </location>
</feature>